<reference evidence="1" key="1">
    <citation type="submission" date="2022-08" db="EMBL/GenBank/DDBJ databases">
        <title>Genome sequencing of Pelomonas sp. UHG3.</title>
        <authorList>
            <person name="So Y."/>
        </authorList>
    </citation>
    <scope>NUCLEOTIDE SEQUENCE</scope>
    <source>
        <strain evidence="1">UHG3</strain>
    </source>
</reference>
<dbReference type="EMBL" id="JAPPUY010000004">
    <property type="protein sequence ID" value="MCY4746581.1"/>
    <property type="molecule type" value="Genomic_DNA"/>
</dbReference>
<dbReference type="Proteomes" id="UP001076464">
    <property type="component" value="Unassembled WGS sequence"/>
</dbReference>
<name>A0ACC6CDS0_9BURK</name>
<comment type="caution">
    <text evidence="1">The sequence shown here is derived from an EMBL/GenBank/DDBJ whole genome shotgun (WGS) entry which is preliminary data.</text>
</comment>
<protein>
    <submittedName>
        <fullName evidence="1">DUF3619 family protein</fullName>
    </submittedName>
</protein>
<evidence type="ECO:0000313" key="1">
    <source>
        <dbReference type="EMBL" id="MCY4746581.1"/>
    </source>
</evidence>
<evidence type="ECO:0000313" key="2">
    <source>
        <dbReference type="Proteomes" id="UP001076464"/>
    </source>
</evidence>
<gene>
    <name evidence="1" type="ORF">NYO99_16515</name>
</gene>
<organism evidence="1 2">
    <name type="scientific">Roseateles hydrophilus</name>
    <dbReference type="NCBI Taxonomy" id="2975054"/>
    <lineage>
        <taxon>Bacteria</taxon>
        <taxon>Pseudomonadati</taxon>
        <taxon>Pseudomonadota</taxon>
        <taxon>Betaproteobacteria</taxon>
        <taxon>Burkholderiales</taxon>
        <taxon>Sphaerotilaceae</taxon>
        <taxon>Roseateles</taxon>
    </lineage>
</organism>
<sequence length="164" mass="16828">MKSPNFSAPADELDARVSRFGRQVAAGLTEHSAALPHDVAERLRFAREQALARAAQARAAQAASAPAAVVIAQAEATLALGGDGRHGGGNGGTGGTGGNGLWAKLVSALPLMLLVAGLMLMQRSHMNEQIAATAEVDSELLSDSLPPAAFSDPGFAEFLRDAEE</sequence>
<keyword evidence="2" id="KW-1185">Reference proteome</keyword>
<accession>A0ACC6CDS0</accession>
<proteinExistence type="predicted"/>